<accession>A0A177N652</accession>
<dbReference type="Pfam" id="PF00196">
    <property type="entry name" value="GerE"/>
    <property type="match status" value="1"/>
</dbReference>
<organism evidence="5 6">
    <name type="scientific">Methylomonas koyamae</name>
    <dbReference type="NCBI Taxonomy" id="702114"/>
    <lineage>
        <taxon>Bacteria</taxon>
        <taxon>Pseudomonadati</taxon>
        <taxon>Pseudomonadota</taxon>
        <taxon>Gammaproteobacteria</taxon>
        <taxon>Methylococcales</taxon>
        <taxon>Methylococcaceae</taxon>
        <taxon>Methylomonas</taxon>
    </lineage>
</organism>
<comment type="caution">
    <text evidence="5">The sequence shown here is derived from an EMBL/GenBank/DDBJ whole genome shotgun (WGS) entry which is preliminary data.</text>
</comment>
<dbReference type="PRINTS" id="PR00038">
    <property type="entry name" value="HTHLUXR"/>
</dbReference>
<feature type="domain" description="HTH luxR-type" evidence="4">
    <location>
        <begin position="192"/>
        <end position="257"/>
    </location>
</feature>
<evidence type="ECO:0000256" key="2">
    <source>
        <dbReference type="ARBA" id="ARBA00023125"/>
    </source>
</evidence>
<keyword evidence="1" id="KW-0805">Transcription regulation</keyword>
<dbReference type="InterPro" id="IPR000792">
    <property type="entry name" value="Tscrpt_reg_LuxR_C"/>
</dbReference>
<evidence type="ECO:0000256" key="1">
    <source>
        <dbReference type="ARBA" id="ARBA00023015"/>
    </source>
</evidence>
<reference evidence="6" key="1">
    <citation type="submission" date="2016-03" db="EMBL/GenBank/DDBJ databases">
        <authorList>
            <person name="Heylen K."/>
            <person name="De Vos P."/>
            <person name="Vekeman B."/>
        </authorList>
    </citation>
    <scope>NUCLEOTIDE SEQUENCE [LARGE SCALE GENOMIC DNA]</scope>
    <source>
        <strain evidence="6">R-45383</strain>
    </source>
</reference>
<name>A0A177N652_9GAMM</name>
<dbReference type="EMBL" id="LUUK01000218">
    <property type="protein sequence ID" value="OAI12610.1"/>
    <property type="molecule type" value="Genomic_DNA"/>
</dbReference>
<dbReference type="STRING" id="702114.A1355_14140"/>
<evidence type="ECO:0000259" key="4">
    <source>
        <dbReference type="PROSITE" id="PS50043"/>
    </source>
</evidence>
<keyword evidence="2" id="KW-0238">DNA-binding</keyword>
<evidence type="ECO:0000256" key="3">
    <source>
        <dbReference type="ARBA" id="ARBA00023163"/>
    </source>
</evidence>
<dbReference type="Proteomes" id="UP000077628">
    <property type="component" value="Unassembled WGS sequence"/>
</dbReference>
<evidence type="ECO:0000313" key="5">
    <source>
        <dbReference type="EMBL" id="OAI12610.1"/>
    </source>
</evidence>
<dbReference type="GO" id="GO:0006355">
    <property type="term" value="P:regulation of DNA-templated transcription"/>
    <property type="evidence" value="ECO:0007669"/>
    <property type="project" value="InterPro"/>
</dbReference>
<protein>
    <recommendedName>
        <fullName evidence="4">HTH luxR-type domain-containing protein</fullName>
    </recommendedName>
</protein>
<proteinExistence type="predicted"/>
<keyword evidence="3" id="KW-0804">Transcription</keyword>
<dbReference type="InterPro" id="IPR036388">
    <property type="entry name" value="WH-like_DNA-bd_sf"/>
</dbReference>
<dbReference type="SMART" id="SM00421">
    <property type="entry name" value="HTH_LUXR"/>
    <property type="match status" value="1"/>
</dbReference>
<dbReference type="Gene3D" id="1.10.10.10">
    <property type="entry name" value="Winged helix-like DNA-binding domain superfamily/Winged helix DNA-binding domain"/>
    <property type="match status" value="1"/>
</dbReference>
<evidence type="ECO:0000313" key="6">
    <source>
        <dbReference type="Proteomes" id="UP000077628"/>
    </source>
</evidence>
<dbReference type="PANTHER" id="PTHR44688:SF16">
    <property type="entry name" value="DNA-BINDING TRANSCRIPTIONAL ACTIVATOR DEVR_DOSR"/>
    <property type="match status" value="1"/>
</dbReference>
<gene>
    <name evidence="5" type="ORF">A1355_14140</name>
</gene>
<dbReference type="InterPro" id="IPR016032">
    <property type="entry name" value="Sig_transdc_resp-reg_C-effctor"/>
</dbReference>
<dbReference type="CDD" id="cd06170">
    <property type="entry name" value="LuxR_C_like"/>
    <property type="match status" value="1"/>
</dbReference>
<dbReference type="SUPFAM" id="SSF46894">
    <property type="entry name" value="C-terminal effector domain of the bipartite response regulators"/>
    <property type="match status" value="1"/>
</dbReference>
<dbReference type="GO" id="GO:0003677">
    <property type="term" value="F:DNA binding"/>
    <property type="evidence" value="ECO:0007669"/>
    <property type="project" value="UniProtKB-KW"/>
</dbReference>
<keyword evidence="6" id="KW-1185">Reference proteome</keyword>
<sequence length="260" mass="29730">MDDQFYKSDVYNIIYRAFDMHYTSWIKVPINDSQVGVLGLYRSKKQADFSSGDRNQITSLIAYLSHAYQAKPNQATEYGNTASQGMLIMNPEGRLIYQCPEAKRLIQLADTPRTLIDRRQNNRLLENLKKLADDLVSIHRGKESAIPAFDRVNPYGAFSFKGYWLNNLDSDSNNMIGVTVKYREPIELKLLRAVRNFPLSPTQKEVAMLLAKGISFEQIGRKLHIKQNTVKDHAGKIYLKLNIRQRGDLLPLLLSVNSVH</sequence>
<dbReference type="AlphaFoldDB" id="A0A177N652"/>
<dbReference type="PANTHER" id="PTHR44688">
    <property type="entry name" value="DNA-BINDING TRANSCRIPTIONAL ACTIVATOR DEVR_DOSR"/>
    <property type="match status" value="1"/>
</dbReference>
<dbReference type="PROSITE" id="PS50043">
    <property type="entry name" value="HTH_LUXR_2"/>
    <property type="match status" value="1"/>
</dbReference>